<dbReference type="InterPro" id="IPR013517">
    <property type="entry name" value="FG-GAP"/>
</dbReference>
<proteinExistence type="predicted"/>
<keyword evidence="4" id="KW-1185">Reference proteome</keyword>
<reference evidence="3 4" key="1">
    <citation type="submission" date="2015-02" db="EMBL/GenBank/DDBJ databases">
        <title>Single-cell genomics of uncultivated deep-branching MTB reveals a conserved set of magnetosome genes.</title>
        <authorList>
            <person name="Kolinko S."/>
            <person name="Richter M."/>
            <person name="Glockner F.O."/>
            <person name="Brachmann A."/>
            <person name="Schuler D."/>
        </authorList>
    </citation>
    <scope>NUCLEOTIDE SEQUENCE [LARGE SCALE GENOMIC DNA]</scope>
    <source>
        <strain evidence="3">SKK-01</strain>
    </source>
</reference>
<dbReference type="EMBL" id="JYNY01000170">
    <property type="protein sequence ID" value="KJJ85379.1"/>
    <property type="molecule type" value="Genomic_DNA"/>
</dbReference>
<dbReference type="Pfam" id="PF13517">
    <property type="entry name" value="FG-GAP_3"/>
    <property type="match status" value="3"/>
</dbReference>
<feature type="non-terminal residue" evidence="3">
    <location>
        <position position="504"/>
    </location>
</feature>
<keyword evidence="2" id="KW-1133">Transmembrane helix</keyword>
<feature type="transmembrane region" description="Helical" evidence="2">
    <location>
        <begin position="58"/>
        <end position="79"/>
    </location>
</feature>
<dbReference type="Proteomes" id="UP000033428">
    <property type="component" value="Unassembled WGS sequence"/>
</dbReference>
<evidence type="ECO:0000313" key="3">
    <source>
        <dbReference type="EMBL" id="KJJ85379.1"/>
    </source>
</evidence>
<evidence type="ECO:0000313" key="4">
    <source>
        <dbReference type="Proteomes" id="UP000033428"/>
    </source>
</evidence>
<keyword evidence="1" id="KW-0732">Signal</keyword>
<keyword evidence="2" id="KW-0812">Transmembrane</keyword>
<dbReference type="InterPro" id="IPR028994">
    <property type="entry name" value="Integrin_alpha_N"/>
</dbReference>
<dbReference type="PANTHER" id="PTHR46580:SF2">
    <property type="entry name" value="MAM DOMAIN-CONTAINING PROTEIN"/>
    <property type="match status" value="1"/>
</dbReference>
<sequence>MKIVKVVMDKFFTVILKIVSNLEINLNNAIKGIFEITNIPQSGEGWAVIMKNLMKQNFVKSIIASIMVYAGLVCVSPILANAASDLNGDGYPDIVFSTYWNGSSANINSYIYWGASSGPYSTKTELPTSEGHGNSIADLNNDGYLDIVFSNGWNGSSCNINSYIYWGAAGGIYSSTNKTVLATHCANSNSIADLNNDGYLDILFGNVYNGSTYNINSYIYWGSATGPYSTKTELATTGGNYSLIADLNNDSYLDIVFENCWNGSNGIINSYIYWGGASGHYSTKTDLLTSYATGSSVADFNNDGYLDIVFSNRYNGSSTNINSYIYWGSASTPYSTKTEIPTINVYENSVADLNNDGYLDIVFSTNSDGGNRTTNSYIYWGSATNPYSTKTGLVTVGAYGNSIADLNKDGYFDIIFGTSYNGSSYSCNSYIYWGSATDAYSTKTELPTISPFGISVAGSNLFGSDSGYGNVIPLWATQGGYGWGLLTSPEYQLVAVKNEQLNSG</sequence>
<evidence type="ECO:0000256" key="2">
    <source>
        <dbReference type="SAM" id="Phobius"/>
    </source>
</evidence>
<accession>A0A0F0CTM8</accession>
<name>A0A0F0CTM8_9BACT</name>
<dbReference type="Gene3D" id="2.130.10.130">
    <property type="entry name" value="Integrin alpha, N-terminal"/>
    <property type="match status" value="3"/>
</dbReference>
<dbReference type="SUPFAM" id="SSF69318">
    <property type="entry name" value="Integrin alpha N-terminal domain"/>
    <property type="match status" value="2"/>
</dbReference>
<keyword evidence="2" id="KW-0472">Membrane</keyword>
<dbReference type="AlphaFoldDB" id="A0A0F0CTM8"/>
<gene>
    <name evidence="3" type="ORF">OMAG_000752</name>
</gene>
<organism evidence="3 4">
    <name type="scientific">Candidatus Omnitrophus magneticus</name>
    <dbReference type="NCBI Taxonomy" id="1609969"/>
    <lineage>
        <taxon>Bacteria</taxon>
        <taxon>Pseudomonadati</taxon>
        <taxon>Candidatus Omnitrophota</taxon>
        <taxon>Candidatus Omnitrophus</taxon>
    </lineage>
</organism>
<dbReference type="PANTHER" id="PTHR46580">
    <property type="entry name" value="SENSOR KINASE-RELATED"/>
    <property type="match status" value="1"/>
</dbReference>
<comment type="caution">
    <text evidence="3">The sequence shown here is derived from an EMBL/GenBank/DDBJ whole genome shotgun (WGS) entry which is preliminary data.</text>
</comment>
<evidence type="ECO:0000256" key="1">
    <source>
        <dbReference type="ARBA" id="ARBA00022729"/>
    </source>
</evidence>
<protein>
    <submittedName>
        <fullName evidence="3">FG-GAP repeat-containing protein</fullName>
    </submittedName>
</protein>